<protein>
    <submittedName>
        <fullName evidence="1">Uncharacterized protein</fullName>
    </submittedName>
</protein>
<evidence type="ECO:0000313" key="2">
    <source>
        <dbReference type="Proteomes" id="UP000753196"/>
    </source>
</evidence>
<dbReference type="Proteomes" id="UP000753196">
    <property type="component" value="Unassembled WGS sequence"/>
</dbReference>
<dbReference type="AlphaFoldDB" id="A0A932QY45"/>
<name>A0A932QY45_9BACT</name>
<evidence type="ECO:0000313" key="1">
    <source>
        <dbReference type="EMBL" id="MBI3630980.1"/>
    </source>
</evidence>
<reference evidence="1" key="1">
    <citation type="submission" date="2020-07" db="EMBL/GenBank/DDBJ databases">
        <title>Huge and variable diversity of episymbiotic CPR bacteria and DPANN archaea in groundwater ecosystems.</title>
        <authorList>
            <person name="He C.Y."/>
            <person name="Keren R."/>
            <person name="Whittaker M."/>
            <person name="Farag I.F."/>
            <person name="Doudna J."/>
            <person name="Cate J.H.D."/>
            <person name="Banfield J.F."/>
        </authorList>
    </citation>
    <scope>NUCLEOTIDE SEQUENCE</scope>
    <source>
        <strain evidence="1">NC_groundwater_973_Pr1_S-0.2um_54_13</strain>
    </source>
</reference>
<sequence>MRKLIVVSVLSAIAASSVGFGFFVLVGAVIRENKARAMLVPQVENLMHQRVVEKTLGIVITQRKEDVDRVRRFFVDDAQPVDFVTSLEQTAQGTRNGIEIGADEGAKSTAGELLFRVSVEGTRDTVQNFLQAVEAMPYLATVEAADFQMLGPGVPRSRGMLRGPGAVAPSVRLLLDIRVQASQRRL</sequence>
<proteinExistence type="predicted"/>
<gene>
    <name evidence="1" type="ORF">HY221_01440</name>
</gene>
<dbReference type="EMBL" id="JACQCR010000032">
    <property type="protein sequence ID" value="MBI3630980.1"/>
    <property type="molecule type" value="Genomic_DNA"/>
</dbReference>
<accession>A0A932QY45</accession>
<comment type="caution">
    <text evidence="1">The sequence shown here is derived from an EMBL/GenBank/DDBJ whole genome shotgun (WGS) entry which is preliminary data.</text>
</comment>
<organism evidence="1 2">
    <name type="scientific">Candidatus Sungiibacteriota bacterium</name>
    <dbReference type="NCBI Taxonomy" id="2750080"/>
    <lineage>
        <taxon>Bacteria</taxon>
        <taxon>Candidatus Sungiibacteriota</taxon>
    </lineage>
</organism>